<evidence type="ECO:0000256" key="4">
    <source>
        <dbReference type="ARBA" id="ARBA00022475"/>
    </source>
</evidence>
<dbReference type="FunFam" id="3.40.50.300:FF:000224">
    <property type="entry name" value="Energy-coupling factor transporter ATP-binding protein EcfA"/>
    <property type="match status" value="1"/>
</dbReference>
<dbReference type="Gene3D" id="3.40.50.300">
    <property type="entry name" value="P-loop containing nucleotide triphosphate hydrolases"/>
    <property type="match status" value="2"/>
</dbReference>
<protein>
    <submittedName>
        <fullName evidence="10">ABC transporter ATP-binding protein</fullName>
    </submittedName>
</protein>
<evidence type="ECO:0000256" key="1">
    <source>
        <dbReference type="ARBA" id="ARBA00004202"/>
    </source>
</evidence>
<keyword evidence="8" id="KW-0472">Membrane</keyword>
<dbReference type="Pfam" id="PF00005">
    <property type="entry name" value="ABC_tran"/>
    <property type="match status" value="2"/>
</dbReference>
<keyword evidence="11" id="KW-1185">Reference proteome</keyword>
<keyword evidence="4" id="KW-1003">Cell membrane</keyword>
<dbReference type="PROSITE" id="PS00211">
    <property type="entry name" value="ABC_TRANSPORTER_1"/>
    <property type="match status" value="1"/>
</dbReference>
<dbReference type="InterPro" id="IPR003439">
    <property type="entry name" value="ABC_transporter-like_ATP-bd"/>
</dbReference>
<organism evidence="10 11">
    <name type="scientific">Jeotgalibaca ciconiae</name>
    <dbReference type="NCBI Taxonomy" id="2496265"/>
    <lineage>
        <taxon>Bacteria</taxon>
        <taxon>Bacillati</taxon>
        <taxon>Bacillota</taxon>
        <taxon>Bacilli</taxon>
        <taxon>Lactobacillales</taxon>
        <taxon>Carnobacteriaceae</taxon>
        <taxon>Jeotgalibaca</taxon>
    </lineage>
</organism>
<dbReference type="GO" id="GO:0005524">
    <property type="term" value="F:ATP binding"/>
    <property type="evidence" value="ECO:0007669"/>
    <property type="project" value="UniProtKB-KW"/>
</dbReference>
<reference evidence="11" key="1">
    <citation type="submission" date="2018-12" db="EMBL/GenBank/DDBJ databases">
        <title>Complete genome sequencing of Jeotgalibaca sp. H21T32.</title>
        <authorList>
            <person name="Bae J.-W."/>
            <person name="Lee S.-Y."/>
        </authorList>
    </citation>
    <scope>NUCLEOTIDE SEQUENCE [LARGE SCALE GENOMIC DNA]</scope>
    <source>
        <strain evidence="11">H21T32</strain>
    </source>
</reference>
<accession>A0A3S9H7M7</accession>
<dbReference type="GO" id="GO:0042626">
    <property type="term" value="F:ATPase-coupled transmembrane transporter activity"/>
    <property type="evidence" value="ECO:0007669"/>
    <property type="project" value="TreeGrafter"/>
</dbReference>
<feature type="domain" description="ABC transporter" evidence="9">
    <location>
        <begin position="301"/>
        <end position="536"/>
    </location>
</feature>
<evidence type="ECO:0000313" key="11">
    <source>
        <dbReference type="Proteomes" id="UP000273326"/>
    </source>
</evidence>
<dbReference type="PANTHER" id="PTHR43553:SF24">
    <property type="entry name" value="ENERGY-COUPLING FACTOR TRANSPORTER ATP-BINDING PROTEIN ECFA1"/>
    <property type="match status" value="1"/>
</dbReference>
<dbReference type="GO" id="GO:0043190">
    <property type="term" value="C:ATP-binding cassette (ABC) transporter complex"/>
    <property type="evidence" value="ECO:0007669"/>
    <property type="project" value="TreeGrafter"/>
</dbReference>
<dbReference type="InterPro" id="IPR027417">
    <property type="entry name" value="P-loop_NTPase"/>
</dbReference>
<dbReference type="CDD" id="cd03225">
    <property type="entry name" value="ABC_cobalt_CbiO_domain1"/>
    <property type="match status" value="2"/>
</dbReference>
<dbReference type="KEGG" id="jeh:EJN90_00970"/>
<keyword evidence="5" id="KW-0547">Nucleotide-binding</keyword>
<evidence type="ECO:0000313" key="10">
    <source>
        <dbReference type="EMBL" id="AZP03353.1"/>
    </source>
</evidence>
<dbReference type="InterPro" id="IPR015856">
    <property type="entry name" value="ABC_transpr_CbiO/EcfA_su"/>
</dbReference>
<keyword evidence="6 10" id="KW-0067">ATP-binding</keyword>
<gene>
    <name evidence="10" type="ORF">EJN90_00970</name>
</gene>
<dbReference type="PANTHER" id="PTHR43553">
    <property type="entry name" value="HEAVY METAL TRANSPORTER"/>
    <property type="match status" value="1"/>
</dbReference>
<keyword evidence="3" id="KW-0813">Transport</keyword>
<evidence type="ECO:0000256" key="7">
    <source>
        <dbReference type="ARBA" id="ARBA00022967"/>
    </source>
</evidence>
<evidence type="ECO:0000256" key="3">
    <source>
        <dbReference type="ARBA" id="ARBA00022448"/>
    </source>
</evidence>
<dbReference type="PROSITE" id="PS50893">
    <property type="entry name" value="ABC_TRANSPORTER_2"/>
    <property type="match status" value="2"/>
</dbReference>
<dbReference type="InterPro" id="IPR017871">
    <property type="entry name" value="ABC_transporter-like_CS"/>
</dbReference>
<evidence type="ECO:0000256" key="6">
    <source>
        <dbReference type="ARBA" id="ARBA00022840"/>
    </source>
</evidence>
<comment type="similarity">
    <text evidence="2">Belongs to the ABC transporter superfamily.</text>
</comment>
<evidence type="ECO:0000256" key="5">
    <source>
        <dbReference type="ARBA" id="ARBA00022741"/>
    </source>
</evidence>
<proteinExistence type="inferred from homology"/>
<keyword evidence="7" id="KW-1278">Translocase</keyword>
<feature type="domain" description="ABC transporter" evidence="9">
    <location>
        <begin position="2"/>
        <end position="240"/>
    </location>
</feature>
<dbReference type="InterPro" id="IPR003593">
    <property type="entry name" value="AAA+_ATPase"/>
</dbReference>
<dbReference type="OrthoDB" id="501320at2"/>
<evidence type="ECO:0000259" key="9">
    <source>
        <dbReference type="PROSITE" id="PS50893"/>
    </source>
</evidence>
<dbReference type="SUPFAM" id="SSF52540">
    <property type="entry name" value="P-loop containing nucleoside triphosphate hydrolases"/>
    <property type="match status" value="2"/>
</dbReference>
<dbReference type="Proteomes" id="UP000273326">
    <property type="component" value="Chromosome"/>
</dbReference>
<dbReference type="NCBIfam" id="NF010167">
    <property type="entry name" value="PRK13648.1"/>
    <property type="match status" value="2"/>
</dbReference>
<dbReference type="InterPro" id="IPR050095">
    <property type="entry name" value="ECF_ABC_transporter_ATP-bd"/>
</dbReference>
<comment type="subcellular location">
    <subcellularLocation>
        <location evidence="1">Cell membrane</location>
        <topology evidence="1">Peripheral membrane protein</topology>
    </subcellularLocation>
</comment>
<dbReference type="SMART" id="SM00382">
    <property type="entry name" value="AAA"/>
    <property type="match status" value="2"/>
</dbReference>
<sequence>MIQLKNVSFSYADTEKNILDNLSVSIPAGAFVAVVGDNGAGKSTFCKLLNGIIPQFIDGDLSGDIIIKDKKIRDQSPAKLAHTIGYVYQDFENQILRPRVLDDASYGLLNEGEENYIEITMDVLATFDLAHLANEYVWQLSGGQKHLLALAGILVMSPDIIVLDEPIAQLDPYHAKRIYENLAYLNRELNKTIIVIEHNAEYIGKYCNHVLFMKEQKINWFLPVEEALQKVEELTEGGVFPPQVTLLGHELTKRGYSKQKRLPINMKEAIPFMQNTIATQSIPSVVEYQQFQQSKQQEVLIKMENLVLEYSRIDQEPLVVLDHLNLTIHEGERIAIIGNNGAGKSSLMKLLVGLLKPKKGQILLENQDTVKMKTEQISDKIGYVYQNAENMFIEDSIEKDIAFSLKARGMKNYREKTEQLLEQFDLLEIRERDGRLLSGGQMRRASLAIGISLSPICLLLDEPTASLDMATRKRITSTLQELSSSIKTVVIATHDMQLVSEWASRVIVMHHGRIIGDGTREEIFRNQELLTQAGVEVPDIVELSKCLNQEISYSVGEFIQNLEMEGMNIGK</sequence>
<dbReference type="AlphaFoldDB" id="A0A3S9H7M7"/>
<evidence type="ECO:0000256" key="8">
    <source>
        <dbReference type="ARBA" id="ARBA00023136"/>
    </source>
</evidence>
<evidence type="ECO:0000256" key="2">
    <source>
        <dbReference type="ARBA" id="ARBA00005417"/>
    </source>
</evidence>
<dbReference type="EMBL" id="CP034465">
    <property type="protein sequence ID" value="AZP03353.1"/>
    <property type="molecule type" value="Genomic_DNA"/>
</dbReference>
<dbReference type="RefSeq" id="WP_126108454.1">
    <property type="nucleotide sequence ID" value="NZ_CP034465.1"/>
</dbReference>
<name>A0A3S9H7M7_9LACT</name>
<dbReference type="GO" id="GO:0016887">
    <property type="term" value="F:ATP hydrolysis activity"/>
    <property type="evidence" value="ECO:0007669"/>
    <property type="project" value="InterPro"/>
</dbReference>